<dbReference type="InterPro" id="IPR050275">
    <property type="entry name" value="PGM_Phosphatase"/>
</dbReference>
<dbReference type="InterPro" id="IPR029033">
    <property type="entry name" value="His_PPase_superfam"/>
</dbReference>
<dbReference type="EMBL" id="JAFJYH010000361">
    <property type="protein sequence ID" value="KAG4412677.1"/>
    <property type="molecule type" value="Genomic_DNA"/>
</dbReference>
<sequence length="379" mass="42766">MSTLNLPLTILPKACLAPAVVMTVSPYKSENNCPKENCPIHVPKIDKVELNDLMGRLSLSDVSKKKARTTAGSIVSIPCSLSDPFFRKPKVRFHFVRHAQAIHNIHSIIDCTSLRDTNLTPHGKEQSRALSTTFPYSSKIKYVLCSPLCRTINTALIGFPSVYARGIQCILYEDLREFGQAQCNTGSTLLKLRENFKEINTGVVNTELLYGGWEWLHEYGSTAKRERTVKVKKALKELESVVVNGGTWKGMVFMPHYGEDNVEVVVVSHGGFLCQLMGYPKQNWANAEWRTFKFPSQDKIDAGHLPLNFIQTKASLAKAHVPIPETGPRFHLTIDDTTYERLKEIQEFTEHVEMMKRKAREGEARAFGDYMKNVGEYEA</sequence>
<dbReference type="SMART" id="SM00855">
    <property type="entry name" value="PGAM"/>
    <property type="match status" value="1"/>
</dbReference>
<dbReference type="SUPFAM" id="SSF53254">
    <property type="entry name" value="Phosphoglycerate mutase-like"/>
    <property type="match status" value="1"/>
</dbReference>
<dbReference type="CDD" id="cd07067">
    <property type="entry name" value="HP_PGM_like"/>
    <property type="match status" value="1"/>
</dbReference>
<protein>
    <recommendedName>
        <fullName evidence="3">Phosphoglycerate mutase-like protein</fullName>
    </recommendedName>
</protein>
<comment type="caution">
    <text evidence="1">The sequence shown here is derived from an EMBL/GenBank/DDBJ whole genome shotgun (WGS) entry which is preliminary data.</text>
</comment>
<evidence type="ECO:0000313" key="1">
    <source>
        <dbReference type="EMBL" id="KAG4412677.1"/>
    </source>
</evidence>
<dbReference type="OrthoDB" id="496981at2759"/>
<dbReference type="Pfam" id="PF00300">
    <property type="entry name" value="His_Phos_1"/>
    <property type="match status" value="1"/>
</dbReference>
<dbReference type="GO" id="GO:0016791">
    <property type="term" value="F:phosphatase activity"/>
    <property type="evidence" value="ECO:0007669"/>
    <property type="project" value="TreeGrafter"/>
</dbReference>
<proteinExistence type="predicted"/>
<organism evidence="1 2">
    <name type="scientific">Cadophora malorum</name>
    <dbReference type="NCBI Taxonomy" id="108018"/>
    <lineage>
        <taxon>Eukaryota</taxon>
        <taxon>Fungi</taxon>
        <taxon>Dikarya</taxon>
        <taxon>Ascomycota</taxon>
        <taxon>Pezizomycotina</taxon>
        <taxon>Leotiomycetes</taxon>
        <taxon>Helotiales</taxon>
        <taxon>Ploettnerulaceae</taxon>
        <taxon>Cadophora</taxon>
    </lineage>
</organism>
<dbReference type="PANTHER" id="PTHR48100">
    <property type="entry name" value="BROAD-SPECIFICITY PHOSPHATASE YOR283W-RELATED"/>
    <property type="match status" value="1"/>
</dbReference>
<accession>A0A8H7W2G3</accession>
<dbReference type="AlphaFoldDB" id="A0A8H7W2G3"/>
<dbReference type="GO" id="GO:0005737">
    <property type="term" value="C:cytoplasm"/>
    <property type="evidence" value="ECO:0007669"/>
    <property type="project" value="TreeGrafter"/>
</dbReference>
<gene>
    <name evidence="1" type="ORF">IFR04_014180</name>
</gene>
<dbReference type="PANTHER" id="PTHR48100:SF54">
    <property type="entry name" value="PHOSPHATASE SPAC5H10.03-RELATED"/>
    <property type="match status" value="1"/>
</dbReference>
<dbReference type="InterPro" id="IPR013078">
    <property type="entry name" value="His_Pase_superF_clade-1"/>
</dbReference>
<keyword evidence="2" id="KW-1185">Reference proteome</keyword>
<name>A0A8H7W2G3_9HELO</name>
<evidence type="ECO:0008006" key="3">
    <source>
        <dbReference type="Google" id="ProtNLM"/>
    </source>
</evidence>
<dbReference type="Proteomes" id="UP000664132">
    <property type="component" value="Unassembled WGS sequence"/>
</dbReference>
<reference evidence="1" key="1">
    <citation type="submission" date="2021-02" db="EMBL/GenBank/DDBJ databases">
        <title>Genome sequence Cadophora malorum strain M34.</title>
        <authorList>
            <person name="Stefanovic E."/>
            <person name="Vu D."/>
            <person name="Scully C."/>
            <person name="Dijksterhuis J."/>
            <person name="Roader J."/>
            <person name="Houbraken J."/>
        </authorList>
    </citation>
    <scope>NUCLEOTIDE SEQUENCE</scope>
    <source>
        <strain evidence="1">M34</strain>
    </source>
</reference>
<evidence type="ECO:0000313" key="2">
    <source>
        <dbReference type="Proteomes" id="UP000664132"/>
    </source>
</evidence>
<dbReference type="Gene3D" id="3.40.50.1240">
    <property type="entry name" value="Phosphoglycerate mutase-like"/>
    <property type="match status" value="1"/>
</dbReference>